<protein>
    <submittedName>
        <fullName evidence="1">Uncharacterized protein</fullName>
    </submittedName>
</protein>
<organism evidence="1">
    <name type="scientific">Anguilla anguilla</name>
    <name type="common">European freshwater eel</name>
    <name type="synonym">Muraena anguilla</name>
    <dbReference type="NCBI Taxonomy" id="7936"/>
    <lineage>
        <taxon>Eukaryota</taxon>
        <taxon>Metazoa</taxon>
        <taxon>Chordata</taxon>
        <taxon>Craniata</taxon>
        <taxon>Vertebrata</taxon>
        <taxon>Euteleostomi</taxon>
        <taxon>Actinopterygii</taxon>
        <taxon>Neopterygii</taxon>
        <taxon>Teleostei</taxon>
        <taxon>Anguilliformes</taxon>
        <taxon>Anguillidae</taxon>
        <taxon>Anguilla</taxon>
    </lineage>
</organism>
<accession>A0A0E9XFJ8</accession>
<proteinExistence type="predicted"/>
<sequence length="38" mass="4489">MVSCKAGYKKSNLRHVDNLLNQQIHKVLKMMSYCYKCL</sequence>
<reference evidence="1" key="1">
    <citation type="submission" date="2014-11" db="EMBL/GenBank/DDBJ databases">
        <authorList>
            <person name="Amaro Gonzalez C."/>
        </authorList>
    </citation>
    <scope>NUCLEOTIDE SEQUENCE</scope>
</reference>
<name>A0A0E9XFJ8_ANGAN</name>
<dbReference type="AlphaFoldDB" id="A0A0E9XFJ8"/>
<dbReference type="EMBL" id="GBXM01007070">
    <property type="protein sequence ID" value="JAI01508.1"/>
    <property type="molecule type" value="Transcribed_RNA"/>
</dbReference>
<evidence type="ECO:0000313" key="1">
    <source>
        <dbReference type="EMBL" id="JAI01508.1"/>
    </source>
</evidence>
<reference evidence="1" key="2">
    <citation type="journal article" date="2015" name="Fish Shellfish Immunol.">
        <title>Early steps in the European eel (Anguilla anguilla)-Vibrio vulnificus interaction in the gills: Role of the RtxA13 toxin.</title>
        <authorList>
            <person name="Callol A."/>
            <person name="Pajuelo D."/>
            <person name="Ebbesson L."/>
            <person name="Teles M."/>
            <person name="MacKenzie S."/>
            <person name="Amaro C."/>
        </authorList>
    </citation>
    <scope>NUCLEOTIDE SEQUENCE</scope>
</reference>